<name>A0A8E0VP38_9TREM</name>
<dbReference type="Proteomes" id="UP000728185">
    <property type="component" value="Unassembled WGS sequence"/>
</dbReference>
<protein>
    <recommendedName>
        <fullName evidence="2">WW domain-containing protein</fullName>
    </recommendedName>
</protein>
<dbReference type="InterPro" id="IPR036020">
    <property type="entry name" value="WW_dom_sf"/>
</dbReference>
<accession>A0A8E0VP38</accession>
<organism evidence="3 4">
    <name type="scientific">Fasciolopsis buskii</name>
    <dbReference type="NCBI Taxonomy" id="27845"/>
    <lineage>
        <taxon>Eukaryota</taxon>
        <taxon>Metazoa</taxon>
        <taxon>Spiralia</taxon>
        <taxon>Lophotrochozoa</taxon>
        <taxon>Platyhelminthes</taxon>
        <taxon>Trematoda</taxon>
        <taxon>Digenea</taxon>
        <taxon>Plagiorchiida</taxon>
        <taxon>Echinostomata</taxon>
        <taxon>Echinostomatoidea</taxon>
        <taxon>Fasciolidae</taxon>
        <taxon>Fasciolopsis</taxon>
    </lineage>
</organism>
<dbReference type="CDD" id="cd00201">
    <property type="entry name" value="WW"/>
    <property type="match status" value="1"/>
</dbReference>
<feature type="compositionally biased region" description="Basic and acidic residues" evidence="1">
    <location>
        <begin position="438"/>
        <end position="451"/>
    </location>
</feature>
<evidence type="ECO:0000259" key="2">
    <source>
        <dbReference type="PROSITE" id="PS50020"/>
    </source>
</evidence>
<feature type="region of interest" description="Disordered" evidence="1">
    <location>
        <begin position="174"/>
        <end position="198"/>
    </location>
</feature>
<evidence type="ECO:0000313" key="4">
    <source>
        <dbReference type="Proteomes" id="UP000728185"/>
    </source>
</evidence>
<dbReference type="EMBL" id="LUCM01000959">
    <property type="protein sequence ID" value="KAA0199726.1"/>
    <property type="molecule type" value="Genomic_DNA"/>
</dbReference>
<comment type="caution">
    <text evidence="3">The sequence shown here is derived from an EMBL/GenBank/DDBJ whole genome shotgun (WGS) entry which is preliminary data.</text>
</comment>
<gene>
    <name evidence="3" type="ORF">FBUS_07567</name>
</gene>
<dbReference type="SUPFAM" id="SSF51045">
    <property type="entry name" value="WW domain"/>
    <property type="match status" value="1"/>
</dbReference>
<proteinExistence type="predicted"/>
<keyword evidence="4" id="KW-1185">Reference proteome</keyword>
<feature type="domain" description="WW" evidence="2">
    <location>
        <begin position="53"/>
        <end position="86"/>
    </location>
</feature>
<reference evidence="3" key="1">
    <citation type="submission" date="2019-05" db="EMBL/GenBank/DDBJ databases">
        <title>Annotation for the trematode Fasciolopsis buski.</title>
        <authorList>
            <person name="Choi Y.-J."/>
        </authorList>
    </citation>
    <scope>NUCLEOTIDE SEQUENCE</scope>
    <source>
        <strain evidence="3">HT</strain>
        <tissue evidence="3">Whole worm</tissue>
    </source>
</reference>
<feature type="region of interest" description="Disordered" evidence="1">
    <location>
        <begin position="414"/>
        <end position="497"/>
    </location>
</feature>
<dbReference type="InterPro" id="IPR053233">
    <property type="entry name" value="ABRA-related"/>
</dbReference>
<sequence length="724" mass="80952">MTLLANGQLVLDERFDPDYRPSKDDLFHYARVIGIDPIREPNLLPLAYKGLISPLPPDWKPCQDTNGDIYYFNFSTGSSMWDHPCDVYYRQLVLCERTKHQLSFGKFSLHQKQRSLDFLNSSSAIEPEDGCRFVPEIDQTKDDQPFPYYPSGVHHSASLDELYNDRLTRIPTSVYPNAYRSPPLSTKADPPNPTIDLDNSKTRLAKTARPITGVKERQSSHSVRSDLCSSSTISSVPECADHLNGSIHIRPKSVMSDDSSDEIPPYIPTAVGSPPPSKSNQAEFVPEADRYYVTPLGSLTGSPLVQPLLSSPPYRRSHISVHFPPDPAELGQLRNVTIFEPPSCKDEVPSSTSSTNGIISVSSLHPSLSGVFSVDQAEARESKLLHKLLDFQSQLNLLSHRLCRSHFKNQTQDQNGTQYLTLSQRGQVTNKVGVDPTRSFDTKSERPDSHPRLSHNLNQPLPPEVYMDSEINSTPFDPLKKGSGEVKSTPSDNGSSRQRRIFEVIDRRKRRRSFIGDIRVSFDKSRALCASAKKENPSTGSCSKTSGYLSDSSVCRVADSVSRTPLARSVGALAELAPSSGQLDTTIETTADRHPETLDNIMSSLERIGTDLNEVIHLCKLKNTNTAAPSHKANPDEVTNGLALSTVINTDPSHEVMHSLSDRRHQINWKKISEKLRNDSVPREQRLLKAKSTDRQIEECWQWLHHARSQFEEFTSSNSRGEYR</sequence>
<feature type="compositionally biased region" description="Polar residues" evidence="1">
    <location>
        <begin position="414"/>
        <end position="430"/>
    </location>
</feature>
<feature type="compositionally biased region" description="Polar residues" evidence="1">
    <location>
        <begin position="486"/>
        <end position="496"/>
    </location>
</feature>
<dbReference type="AlphaFoldDB" id="A0A8E0VP38"/>
<dbReference type="OrthoDB" id="6344460at2759"/>
<dbReference type="Pfam" id="PF00397">
    <property type="entry name" value="WW"/>
    <property type="match status" value="1"/>
</dbReference>
<dbReference type="InterPro" id="IPR001202">
    <property type="entry name" value="WW_dom"/>
</dbReference>
<evidence type="ECO:0000313" key="3">
    <source>
        <dbReference type="EMBL" id="KAA0199726.1"/>
    </source>
</evidence>
<dbReference type="SMART" id="SM00456">
    <property type="entry name" value="WW"/>
    <property type="match status" value="1"/>
</dbReference>
<dbReference type="PROSITE" id="PS50020">
    <property type="entry name" value="WW_DOMAIN_2"/>
    <property type="match status" value="1"/>
</dbReference>
<evidence type="ECO:0000256" key="1">
    <source>
        <dbReference type="SAM" id="MobiDB-lite"/>
    </source>
</evidence>
<dbReference type="PANTHER" id="PTHR21715:SF0">
    <property type="entry name" value="RH04127P"/>
    <property type="match status" value="1"/>
</dbReference>
<dbReference type="PANTHER" id="PTHR21715">
    <property type="entry name" value="RH04127P"/>
    <property type="match status" value="1"/>
</dbReference>
<dbReference type="Gene3D" id="3.30.1470.10">
    <property type="entry name" value="Photosystem I PsaD, reaction center subunit II"/>
    <property type="match status" value="1"/>
</dbReference>